<sequence length="91" mass="10173">MPEFTKYKFDNFVARRVELTEFVGERRAVERVTTVVARPPSAVVVATLPPPPAQATYSSFTDPHSHQIRPNHDSIALHYRSGVSSPKSQIP</sequence>
<gene>
    <name evidence="1" type="ORF">JYU34_016338</name>
</gene>
<keyword evidence="2" id="KW-1185">Reference proteome</keyword>
<evidence type="ECO:0000313" key="2">
    <source>
        <dbReference type="Proteomes" id="UP000823941"/>
    </source>
</evidence>
<dbReference type="Proteomes" id="UP000823941">
    <property type="component" value="Chromosome 22"/>
</dbReference>
<name>A0ABQ7Q2D8_PLUXY</name>
<comment type="caution">
    <text evidence="1">The sequence shown here is derived from an EMBL/GenBank/DDBJ whole genome shotgun (WGS) entry which is preliminary data.</text>
</comment>
<reference evidence="1 2" key="1">
    <citation type="submission" date="2021-06" db="EMBL/GenBank/DDBJ databases">
        <title>A haploid diamondback moth (Plutella xylostella L.) genome assembly resolves 31 chromosomes and identifies a diamide resistance mutation.</title>
        <authorList>
            <person name="Ward C.M."/>
            <person name="Perry K.D."/>
            <person name="Baker G."/>
            <person name="Powis K."/>
            <person name="Heckel D.G."/>
            <person name="Baxter S.W."/>
        </authorList>
    </citation>
    <scope>NUCLEOTIDE SEQUENCE [LARGE SCALE GENOMIC DNA]</scope>
    <source>
        <strain evidence="1 2">LV</strain>
        <tissue evidence="1">Single pupa</tissue>
    </source>
</reference>
<proteinExistence type="predicted"/>
<dbReference type="EMBL" id="JAHIBW010000022">
    <property type="protein sequence ID" value="KAG7299391.1"/>
    <property type="molecule type" value="Genomic_DNA"/>
</dbReference>
<accession>A0ABQ7Q2D8</accession>
<protein>
    <submittedName>
        <fullName evidence="1">Uncharacterized protein</fullName>
    </submittedName>
</protein>
<organism evidence="1 2">
    <name type="scientific">Plutella xylostella</name>
    <name type="common">Diamondback moth</name>
    <name type="synonym">Plutella maculipennis</name>
    <dbReference type="NCBI Taxonomy" id="51655"/>
    <lineage>
        <taxon>Eukaryota</taxon>
        <taxon>Metazoa</taxon>
        <taxon>Ecdysozoa</taxon>
        <taxon>Arthropoda</taxon>
        <taxon>Hexapoda</taxon>
        <taxon>Insecta</taxon>
        <taxon>Pterygota</taxon>
        <taxon>Neoptera</taxon>
        <taxon>Endopterygota</taxon>
        <taxon>Lepidoptera</taxon>
        <taxon>Glossata</taxon>
        <taxon>Ditrysia</taxon>
        <taxon>Yponomeutoidea</taxon>
        <taxon>Plutellidae</taxon>
        <taxon>Plutella</taxon>
    </lineage>
</organism>
<evidence type="ECO:0000313" key="1">
    <source>
        <dbReference type="EMBL" id="KAG7299391.1"/>
    </source>
</evidence>